<keyword evidence="7" id="KW-1185">Reference proteome</keyword>
<accession>A0AA88MYS5</accession>
<dbReference type="Pfam" id="PF00406">
    <property type="entry name" value="ADK"/>
    <property type="match status" value="2"/>
</dbReference>
<reference evidence="6" key="1">
    <citation type="submission" date="2023-08" db="EMBL/GenBank/DDBJ databases">
        <title>Pelteobagrus vachellii genome.</title>
        <authorList>
            <person name="Liu H."/>
        </authorList>
    </citation>
    <scope>NUCLEOTIDE SEQUENCE</scope>
    <source>
        <strain evidence="6">PRFRI_2022a</strain>
        <tissue evidence="6">Muscle</tissue>
    </source>
</reference>
<sequence length="489" mass="55130">MDATDKPLRIPMEMSMYAEKHEIFDLIQTLVRNLLIDKPEDPIQYLIGLLKRESIEVPRILILGPPASGKTTVAKKLCEHIGAIHITSSSILKGDTELSRKTKQYTEESQEIPQALWIKLIEERLSKADCVRRGWVLEAIPKSRQEALCLQASGIAPEHVVMLQARNDVLTERNLGKRIDPVTGDVYHVTYMWPESAEVAQRLERPDNQTEMTRQLQAYQRELQGLQDAYCNSLKIIDADQPHVDVFGQVLSYVLSRHRSDAPHTPRILLFGPPGCGKSLQASLLAQKYSLVDICCGELLKAVAADESSMGELIKPFLESGRRVPDSMVLQILTERLSRVDCITHGWVLHGFPWDVEQAERLQESNFLQSRVFFLEMSDDVALERLTLRSTDPVTGERYHSLHNPAPDPKVQARLQSNPRDCESEVCKRLEEYRSHAAALQAFYPQAVQVNADQQPHTVFECLENGMVGRPSKVLPELNIQAFSGSSGL</sequence>
<evidence type="ECO:0000313" key="6">
    <source>
        <dbReference type="EMBL" id="KAK2845439.1"/>
    </source>
</evidence>
<evidence type="ECO:0000256" key="1">
    <source>
        <dbReference type="ARBA" id="ARBA00007220"/>
    </source>
</evidence>
<dbReference type="Gene3D" id="1.20.890.10">
    <property type="entry name" value="cAMP-dependent protein kinase regulatory subunit, dimerization-anchoring domain"/>
    <property type="match status" value="1"/>
</dbReference>
<keyword evidence="3" id="KW-0547">Nucleotide-binding</keyword>
<dbReference type="InterPro" id="IPR027417">
    <property type="entry name" value="P-loop_NTPase"/>
</dbReference>
<dbReference type="Proteomes" id="UP001187315">
    <property type="component" value="Unassembled WGS sequence"/>
</dbReference>
<dbReference type="SUPFAM" id="SSF57774">
    <property type="entry name" value="Microbial and mitochondrial ADK, insert 'zinc finger' domain"/>
    <property type="match status" value="1"/>
</dbReference>
<evidence type="ECO:0000256" key="2">
    <source>
        <dbReference type="ARBA" id="ARBA00022679"/>
    </source>
</evidence>
<keyword evidence="2 5" id="KW-0808">Transferase</keyword>
<dbReference type="CDD" id="cd01428">
    <property type="entry name" value="ADK"/>
    <property type="match status" value="2"/>
</dbReference>
<dbReference type="PRINTS" id="PR00094">
    <property type="entry name" value="ADENYLTKNASE"/>
</dbReference>
<organism evidence="6 7">
    <name type="scientific">Tachysurus vachellii</name>
    <name type="common">Darkbarbel catfish</name>
    <name type="synonym">Pelteobagrus vachellii</name>
    <dbReference type="NCBI Taxonomy" id="175792"/>
    <lineage>
        <taxon>Eukaryota</taxon>
        <taxon>Metazoa</taxon>
        <taxon>Chordata</taxon>
        <taxon>Craniata</taxon>
        <taxon>Vertebrata</taxon>
        <taxon>Euteleostomi</taxon>
        <taxon>Actinopterygii</taxon>
        <taxon>Neopterygii</taxon>
        <taxon>Teleostei</taxon>
        <taxon>Ostariophysi</taxon>
        <taxon>Siluriformes</taxon>
        <taxon>Bagridae</taxon>
        <taxon>Tachysurus</taxon>
    </lineage>
</organism>
<dbReference type="SUPFAM" id="SSF52540">
    <property type="entry name" value="P-loop containing nucleoside triphosphate hydrolases"/>
    <property type="match status" value="2"/>
</dbReference>
<name>A0AA88MYS5_TACVA</name>
<evidence type="ECO:0000256" key="5">
    <source>
        <dbReference type="RuleBase" id="RU003330"/>
    </source>
</evidence>
<dbReference type="Gene3D" id="3.40.50.300">
    <property type="entry name" value="P-loop containing nucleotide triphosphate hydrolases"/>
    <property type="match status" value="2"/>
</dbReference>
<dbReference type="InterPro" id="IPR000850">
    <property type="entry name" value="Adenylat/UMP-CMP_kin"/>
</dbReference>
<evidence type="ECO:0008006" key="8">
    <source>
        <dbReference type="Google" id="ProtNLM"/>
    </source>
</evidence>
<dbReference type="AlphaFoldDB" id="A0AA88MYS5"/>
<comment type="similarity">
    <text evidence="1 5">Belongs to the adenylate kinase family.</text>
</comment>
<evidence type="ECO:0000313" key="7">
    <source>
        <dbReference type="Proteomes" id="UP001187315"/>
    </source>
</evidence>
<dbReference type="HAMAP" id="MF_00235">
    <property type="entry name" value="Adenylate_kinase_Adk"/>
    <property type="match status" value="1"/>
</dbReference>
<dbReference type="SUPFAM" id="SSF47391">
    <property type="entry name" value="Dimerization-anchoring domain of cAMP-dependent PK regulatory subunit"/>
    <property type="match status" value="1"/>
</dbReference>
<keyword evidence="4 5" id="KW-0418">Kinase</keyword>
<evidence type="ECO:0000256" key="3">
    <source>
        <dbReference type="ARBA" id="ARBA00022741"/>
    </source>
</evidence>
<proteinExistence type="inferred from homology"/>
<dbReference type="GO" id="GO:0004017">
    <property type="term" value="F:AMP kinase activity"/>
    <property type="evidence" value="ECO:0007669"/>
    <property type="project" value="InterPro"/>
</dbReference>
<dbReference type="CDD" id="cd22979">
    <property type="entry name" value="DD_AK8"/>
    <property type="match status" value="1"/>
</dbReference>
<dbReference type="GO" id="GO:0005524">
    <property type="term" value="F:ATP binding"/>
    <property type="evidence" value="ECO:0007669"/>
    <property type="project" value="InterPro"/>
</dbReference>
<evidence type="ECO:0000256" key="4">
    <source>
        <dbReference type="ARBA" id="ARBA00022777"/>
    </source>
</evidence>
<dbReference type="PANTHER" id="PTHR23359">
    <property type="entry name" value="NUCLEOTIDE KINASE"/>
    <property type="match status" value="1"/>
</dbReference>
<comment type="caution">
    <text evidence="6">The sequence shown here is derived from an EMBL/GenBank/DDBJ whole genome shotgun (WGS) entry which is preliminary data.</text>
</comment>
<dbReference type="InterPro" id="IPR036193">
    <property type="entry name" value="ADK_active_lid_dom_sf"/>
</dbReference>
<protein>
    <recommendedName>
        <fullName evidence="8">Nucleoside-diphosphate kinase</fullName>
    </recommendedName>
</protein>
<gene>
    <name evidence="6" type="ORF">Q7C36_010293</name>
</gene>
<dbReference type="EMBL" id="JAVHJS010000010">
    <property type="protein sequence ID" value="KAK2845439.1"/>
    <property type="molecule type" value="Genomic_DNA"/>
</dbReference>